<accession>A0A4C1SFG9</accession>
<comment type="caution">
    <text evidence="1">The sequence shown here is derived from an EMBL/GenBank/DDBJ whole genome shotgun (WGS) entry which is preliminary data.</text>
</comment>
<keyword evidence="2" id="KW-1185">Reference proteome</keyword>
<evidence type="ECO:0008006" key="3">
    <source>
        <dbReference type="Google" id="ProtNLM"/>
    </source>
</evidence>
<dbReference type="Proteomes" id="UP000299102">
    <property type="component" value="Unassembled WGS sequence"/>
</dbReference>
<name>A0A4C1SFG9_EUMVA</name>
<reference evidence="1 2" key="1">
    <citation type="journal article" date="2019" name="Commun. Biol.">
        <title>The bagworm genome reveals a unique fibroin gene that provides high tensile strength.</title>
        <authorList>
            <person name="Kono N."/>
            <person name="Nakamura H."/>
            <person name="Ohtoshi R."/>
            <person name="Tomita M."/>
            <person name="Numata K."/>
            <person name="Arakawa K."/>
        </authorList>
    </citation>
    <scope>NUCLEOTIDE SEQUENCE [LARGE SCALE GENOMIC DNA]</scope>
</reference>
<dbReference type="OrthoDB" id="425681at2759"/>
<gene>
    <name evidence="1" type="ORF">EVAR_2225_1</name>
</gene>
<protein>
    <recommendedName>
        <fullName evidence="3">Reverse transcriptase domain-containing protein</fullName>
    </recommendedName>
</protein>
<proteinExistence type="predicted"/>
<organism evidence="1 2">
    <name type="scientific">Eumeta variegata</name>
    <name type="common">Bagworm moth</name>
    <name type="synonym">Eumeta japonica</name>
    <dbReference type="NCBI Taxonomy" id="151549"/>
    <lineage>
        <taxon>Eukaryota</taxon>
        <taxon>Metazoa</taxon>
        <taxon>Ecdysozoa</taxon>
        <taxon>Arthropoda</taxon>
        <taxon>Hexapoda</taxon>
        <taxon>Insecta</taxon>
        <taxon>Pterygota</taxon>
        <taxon>Neoptera</taxon>
        <taxon>Endopterygota</taxon>
        <taxon>Lepidoptera</taxon>
        <taxon>Glossata</taxon>
        <taxon>Ditrysia</taxon>
        <taxon>Tineoidea</taxon>
        <taxon>Psychidae</taxon>
        <taxon>Oiketicinae</taxon>
        <taxon>Eumeta</taxon>
    </lineage>
</organism>
<evidence type="ECO:0000313" key="2">
    <source>
        <dbReference type="Proteomes" id="UP000299102"/>
    </source>
</evidence>
<evidence type="ECO:0000313" key="1">
    <source>
        <dbReference type="EMBL" id="GBP00899.1"/>
    </source>
</evidence>
<dbReference type="AlphaFoldDB" id="A0A4C1SFG9"/>
<dbReference type="EMBL" id="BGZK01000007">
    <property type="protein sequence ID" value="GBP00899.1"/>
    <property type="molecule type" value="Genomic_DNA"/>
</dbReference>
<sequence length="226" mass="24998">MLNRSGNLPRAQNTIRLSVALKTPAVGGTVPNVVRYECELRTDELSAKCLLYADNQVILTPSACELQEMVTKMYDSVKKVNISKTKVMVFERAESTTECDIHIYIKAILTNVSNLAQASVWATESPPILSSAAATVVASPLQLTVLIVFTFTANELTMRRQLPFVTPPDYRRSDDMNKSLRLGVTYEKGVTLGNVTMSHRTRERPAECLASLSHSTMIGLPRAQQH</sequence>